<keyword evidence="1" id="KW-0812">Transmembrane</keyword>
<dbReference type="EMBL" id="JBHSGN010000058">
    <property type="protein sequence ID" value="MFC4673504.1"/>
    <property type="molecule type" value="Genomic_DNA"/>
</dbReference>
<feature type="transmembrane region" description="Helical" evidence="1">
    <location>
        <begin position="7"/>
        <end position="25"/>
    </location>
</feature>
<dbReference type="RefSeq" id="WP_379994844.1">
    <property type="nucleotide sequence ID" value="NZ_JBHSGN010000058.1"/>
</dbReference>
<evidence type="ECO:0000256" key="1">
    <source>
        <dbReference type="SAM" id="Phobius"/>
    </source>
</evidence>
<gene>
    <name evidence="2" type="ORF">ACFO6W_07355</name>
</gene>
<keyword evidence="1" id="KW-0472">Membrane</keyword>
<feature type="transmembrane region" description="Helical" evidence="1">
    <location>
        <begin position="37"/>
        <end position="58"/>
    </location>
</feature>
<proteinExistence type="predicted"/>
<keyword evidence="3" id="KW-1185">Reference proteome</keyword>
<accession>A0ABV9KTX4</accession>
<evidence type="ECO:0000313" key="3">
    <source>
        <dbReference type="Proteomes" id="UP001596023"/>
    </source>
</evidence>
<dbReference type="PROSITE" id="PS51257">
    <property type="entry name" value="PROKAR_LIPOPROTEIN"/>
    <property type="match status" value="1"/>
</dbReference>
<evidence type="ECO:0000313" key="2">
    <source>
        <dbReference type="EMBL" id="MFC4673504.1"/>
    </source>
</evidence>
<name>A0ABV9KTX4_9BACT</name>
<protein>
    <recommendedName>
        <fullName evidence="4">Lipoprotein</fullName>
    </recommendedName>
</protein>
<comment type="caution">
    <text evidence="2">The sequence shown here is derived from an EMBL/GenBank/DDBJ whole genome shotgun (WGS) entry which is preliminary data.</text>
</comment>
<organism evidence="2 3">
    <name type="scientific">Dysgonomonas termitidis</name>
    <dbReference type="NCBI Taxonomy" id="1516126"/>
    <lineage>
        <taxon>Bacteria</taxon>
        <taxon>Pseudomonadati</taxon>
        <taxon>Bacteroidota</taxon>
        <taxon>Bacteroidia</taxon>
        <taxon>Bacteroidales</taxon>
        <taxon>Dysgonomonadaceae</taxon>
        <taxon>Dysgonomonas</taxon>
    </lineage>
</organism>
<evidence type="ECO:0008006" key="4">
    <source>
        <dbReference type="Google" id="ProtNLM"/>
    </source>
</evidence>
<dbReference type="Proteomes" id="UP001596023">
    <property type="component" value="Unassembled WGS sequence"/>
</dbReference>
<reference evidence="3" key="1">
    <citation type="journal article" date="2019" name="Int. J. Syst. Evol. Microbiol.">
        <title>The Global Catalogue of Microorganisms (GCM) 10K type strain sequencing project: providing services to taxonomists for standard genome sequencing and annotation.</title>
        <authorList>
            <consortium name="The Broad Institute Genomics Platform"/>
            <consortium name="The Broad Institute Genome Sequencing Center for Infectious Disease"/>
            <person name="Wu L."/>
            <person name="Ma J."/>
        </authorList>
    </citation>
    <scope>NUCLEOTIDE SEQUENCE [LARGE SCALE GENOMIC DNA]</scope>
    <source>
        <strain evidence="3">CCUG 66188</strain>
    </source>
</reference>
<keyword evidence="1" id="KW-1133">Transmembrane helix</keyword>
<sequence>MKLKVQLGISVFLIIVGCGLLIAGFCVPPRGVIDNSVLIAFGEILTFVGTVFGIDYSYRAKIFNNENKDKEDGKN</sequence>